<keyword evidence="6 8" id="KW-0456">Lyase</keyword>
<comment type="subunit">
    <text evidence="2 8">Tetramer of two alpha and two beta chains.</text>
</comment>
<dbReference type="RefSeq" id="WP_022464942.1">
    <property type="nucleotide sequence ID" value="NZ_JACRSX010000007.1"/>
</dbReference>
<feature type="active site" description="Proton acceptor" evidence="8">
    <location>
        <position position="55"/>
    </location>
</feature>
<gene>
    <name evidence="8" type="primary">trpA</name>
    <name evidence="10" type="ORF">H8704_07070</name>
</gene>
<dbReference type="InterPro" id="IPR011060">
    <property type="entry name" value="RibuloseP-bd_barrel"/>
</dbReference>
<dbReference type="PANTHER" id="PTHR43406:SF1">
    <property type="entry name" value="TRYPTOPHAN SYNTHASE ALPHA CHAIN, CHLOROPLASTIC"/>
    <property type="match status" value="1"/>
</dbReference>
<dbReference type="HAMAP" id="MF_00131">
    <property type="entry name" value="Trp_synth_alpha"/>
    <property type="match status" value="1"/>
</dbReference>
<evidence type="ECO:0000256" key="3">
    <source>
        <dbReference type="ARBA" id="ARBA00022605"/>
    </source>
</evidence>
<dbReference type="InterPro" id="IPR013785">
    <property type="entry name" value="Aldolase_TIM"/>
</dbReference>
<keyword evidence="5 8" id="KW-0057">Aromatic amino acid biosynthesis</keyword>
<dbReference type="EMBL" id="JACRSX010000007">
    <property type="protein sequence ID" value="MBC8562389.1"/>
    <property type="molecule type" value="Genomic_DNA"/>
</dbReference>
<evidence type="ECO:0000256" key="1">
    <source>
        <dbReference type="ARBA" id="ARBA00004733"/>
    </source>
</evidence>
<evidence type="ECO:0000256" key="9">
    <source>
        <dbReference type="RuleBase" id="RU003662"/>
    </source>
</evidence>
<comment type="catalytic activity">
    <reaction evidence="7 8">
        <text>(1S,2R)-1-C-(indol-3-yl)glycerol 3-phosphate + L-serine = D-glyceraldehyde 3-phosphate + L-tryptophan + H2O</text>
        <dbReference type="Rhea" id="RHEA:10532"/>
        <dbReference type="ChEBI" id="CHEBI:15377"/>
        <dbReference type="ChEBI" id="CHEBI:33384"/>
        <dbReference type="ChEBI" id="CHEBI:57912"/>
        <dbReference type="ChEBI" id="CHEBI:58866"/>
        <dbReference type="ChEBI" id="CHEBI:59776"/>
        <dbReference type="EC" id="4.2.1.20"/>
    </reaction>
</comment>
<dbReference type="InterPro" id="IPR002028">
    <property type="entry name" value="Trp_synthase_suA"/>
</dbReference>
<evidence type="ECO:0000256" key="5">
    <source>
        <dbReference type="ARBA" id="ARBA00023141"/>
    </source>
</evidence>
<proteinExistence type="inferred from homology"/>
<dbReference type="Proteomes" id="UP000606193">
    <property type="component" value="Unassembled WGS sequence"/>
</dbReference>
<dbReference type="Pfam" id="PF00290">
    <property type="entry name" value="Trp_syntA"/>
    <property type="match status" value="1"/>
</dbReference>
<evidence type="ECO:0000313" key="10">
    <source>
        <dbReference type="EMBL" id="MBC8562389.1"/>
    </source>
</evidence>
<protein>
    <recommendedName>
        <fullName evidence="8">Tryptophan synthase alpha chain</fullName>
        <ecNumber evidence="8">4.2.1.20</ecNumber>
    </recommendedName>
</protein>
<comment type="function">
    <text evidence="8">The alpha subunit is responsible for the aldol cleavage of indoleglycerol phosphate to indole and glyceraldehyde 3-phosphate.</text>
</comment>
<evidence type="ECO:0000256" key="2">
    <source>
        <dbReference type="ARBA" id="ARBA00011270"/>
    </source>
</evidence>
<name>A0ABR7N1L2_9FIRM</name>
<keyword evidence="3 8" id="KW-0028">Amino-acid biosynthesis</keyword>
<evidence type="ECO:0000313" key="11">
    <source>
        <dbReference type="Proteomes" id="UP000606193"/>
    </source>
</evidence>
<accession>A0ABR7N1L2</accession>
<dbReference type="PANTHER" id="PTHR43406">
    <property type="entry name" value="TRYPTOPHAN SYNTHASE, ALPHA CHAIN"/>
    <property type="match status" value="1"/>
</dbReference>
<organism evidence="10 11">
    <name type="scientific">Jutongia huaianensis</name>
    <dbReference type="NCBI Taxonomy" id="2763668"/>
    <lineage>
        <taxon>Bacteria</taxon>
        <taxon>Bacillati</taxon>
        <taxon>Bacillota</taxon>
        <taxon>Clostridia</taxon>
        <taxon>Lachnospirales</taxon>
        <taxon>Lachnospiraceae</taxon>
        <taxon>Jutongia</taxon>
    </lineage>
</organism>
<dbReference type="SUPFAM" id="SSF51366">
    <property type="entry name" value="Ribulose-phoshate binding barrel"/>
    <property type="match status" value="1"/>
</dbReference>
<sequence>MTRIHNAFDGKKAFIGFVTAGDPSLDKTEEFVLQMEKAGAGLVELGIPFSDPIAEGPVIQEANIRALKAGCTTDKLFDMVAHLRQKTQIPLVFLAYLNTLFKYGYEKFCSRCEEVGIDGVIIPDMPFEEKGELADIAAAHNVDIISLIAPTSDDRIQMIAREATGFIYVVSSMGVTGVRSEITTDVGKIVGLIKEVTDTPTAVGFGINTAEQVHKYSSIADGAIVGSAIVKIVARYGGDAGSHIYDYVHEMVEGLADQTK</sequence>
<evidence type="ECO:0000256" key="7">
    <source>
        <dbReference type="ARBA" id="ARBA00049047"/>
    </source>
</evidence>
<comment type="pathway">
    <text evidence="1 8">Amino-acid biosynthesis; L-tryptophan biosynthesis; L-tryptophan from chorismate: step 5/5.</text>
</comment>
<evidence type="ECO:0000256" key="4">
    <source>
        <dbReference type="ARBA" id="ARBA00022822"/>
    </source>
</evidence>
<dbReference type="NCBIfam" id="TIGR00262">
    <property type="entry name" value="trpA"/>
    <property type="match status" value="1"/>
</dbReference>
<comment type="caution">
    <text evidence="10">The sequence shown here is derived from an EMBL/GenBank/DDBJ whole genome shotgun (WGS) entry which is preliminary data.</text>
</comment>
<keyword evidence="4 8" id="KW-0822">Tryptophan biosynthesis</keyword>
<dbReference type="PROSITE" id="PS00167">
    <property type="entry name" value="TRP_SYNTHASE_ALPHA"/>
    <property type="match status" value="1"/>
</dbReference>
<dbReference type="CDD" id="cd04724">
    <property type="entry name" value="Tryptophan_synthase_alpha"/>
    <property type="match status" value="1"/>
</dbReference>
<feature type="active site" description="Proton acceptor" evidence="8">
    <location>
        <position position="44"/>
    </location>
</feature>
<evidence type="ECO:0000256" key="6">
    <source>
        <dbReference type="ARBA" id="ARBA00023239"/>
    </source>
</evidence>
<comment type="similarity">
    <text evidence="8 9">Belongs to the TrpA family.</text>
</comment>
<dbReference type="EC" id="4.2.1.20" evidence="8"/>
<dbReference type="GO" id="GO:0004834">
    <property type="term" value="F:tryptophan synthase activity"/>
    <property type="evidence" value="ECO:0007669"/>
    <property type="project" value="UniProtKB-EC"/>
</dbReference>
<evidence type="ECO:0000256" key="8">
    <source>
        <dbReference type="HAMAP-Rule" id="MF_00131"/>
    </source>
</evidence>
<reference evidence="10 11" key="1">
    <citation type="submission" date="2020-08" db="EMBL/GenBank/DDBJ databases">
        <title>Genome public.</title>
        <authorList>
            <person name="Liu C."/>
            <person name="Sun Q."/>
        </authorList>
    </citation>
    <scope>NUCLEOTIDE SEQUENCE [LARGE SCALE GENOMIC DNA]</scope>
    <source>
        <strain evidence="10 11">NSJ-37</strain>
    </source>
</reference>
<keyword evidence="11" id="KW-1185">Reference proteome</keyword>
<dbReference type="InterPro" id="IPR018204">
    <property type="entry name" value="Trp_synthase_alpha_AS"/>
</dbReference>
<dbReference type="Gene3D" id="3.20.20.70">
    <property type="entry name" value="Aldolase class I"/>
    <property type="match status" value="1"/>
</dbReference>